<name>A0A198WN55_MORCA</name>
<reference evidence="5 7" key="1">
    <citation type="journal article" date="2016" name="Genome Biol. Evol.">
        <title>Comparative Genomic Analyses of the Moraxella catarrhalis Serosensitive and Seroresistant Lineages Demonstrate Their Independent Evolution.</title>
        <authorList>
            <person name="Earl J.P."/>
            <person name="de Vries S.P."/>
            <person name="Ahmed A."/>
            <person name="Powell E."/>
            <person name="Schultz M.P."/>
            <person name="Hermans P.W."/>
            <person name="Hill D.J."/>
            <person name="Zhou Z."/>
            <person name="Constantinidou C.I."/>
            <person name="Hu F.Z."/>
            <person name="Bootsma H.J."/>
            <person name="Ehrlich G.D."/>
        </authorList>
    </citation>
    <scope>NUCLEOTIDE SEQUENCE [LARGE SCALE GENOMIC DNA]</scope>
    <source>
        <strain evidence="5 7">F23</strain>
    </source>
</reference>
<proteinExistence type="inferred from homology"/>
<evidence type="ECO:0000313" key="8">
    <source>
        <dbReference type="Proteomes" id="UP000268436"/>
    </source>
</evidence>
<evidence type="ECO:0000256" key="2">
    <source>
        <dbReference type="ARBA" id="ARBA00022741"/>
    </source>
</evidence>
<keyword evidence="8" id="KW-1185">Reference proteome</keyword>
<dbReference type="Proteomes" id="UP000268436">
    <property type="component" value="Unassembled WGS sequence"/>
</dbReference>
<evidence type="ECO:0000313" key="5">
    <source>
        <dbReference type="EMBL" id="OAV22659.1"/>
    </source>
</evidence>
<evidence type="ECO:0000313" key="7">
    <source>
        <dbReference type="Proteomes" id="UP000078295"/>
    </source>
</evidence>
<reference evidence="6 8" key="2">
    <citation type="submission" date="2018-12" db="EMBL/GenBank/DDBJ databases">
        <title>Persistence of Moraxella catarrhalis in Chronic Obstructive Pulmonary Disease and Regulation of the Hag/MID Adhesin.</title>
        <authorList>
            <person name="Murphy T."/>
            <person name="Zhao X."/>
            <person name="Vyas G."/>
            <person name="Aluvathingal J."/>
            <person name="Nadendla S."/>
            <person name="Tallon L."/>
            <person name="Tettelin H."/>
        </authorList>
    </citation>
    <scope>NUCLEOTIDE SEQUENCE [LARGE SCALE GENOMIC DNA]</scope>
    <source>
        <strain evidence="6 8">173P27B1</strain>
    </source>
</reference>
<protein>
    <submittedName>
        <fullName evidence="5">AAA family ATPase</fullName>
    </submittedName>
    <submittedName>
        <fullName evidence="6">ATPase associated with various cellular activities family protein</fullName>
    </submittedName>
</protein>
<comment type="caution">
    <text evidence="5">The sequence shown here is derived from an EMBL/GenBank/DDBJ whole genome shotgun (WGS) entry which is preliminary data.</text>
</comment>
<evidence type="ECO:0000259" key="4">
    <source>
        <dbReference type="SMART" id="SM00382"/>
    </source>
</evidence>
<dbReference type="Proteomes" id="UP000078295">
    <property type="component" value="Unassembled WGS sequence"/>
</dbReference>
<dbReference type="InterPro" id="IPR003959">
    <property type="entry name" value="ATPase_AAA_core"/>
</dbReference>
<evidence type="ECO:0000256" key="3">
    <source>
        <dbReference type="ARBA" id="ARBA00022840"/>
    </source>
</evidence>
<dbReference type="AlphaFoldDB" id="A0A198WN55"/>
<gene>
    <name evidence="5" type="ORF">AO370_1947</name>
    <name evidence="6" type="ORF">EJK54_0792</name>
</gene>
<dbReference type="OrthoDB" id="9809379at2"/>
<dbReference type="EMBL" id="LXHQ01000051">
    <property type="protein sequence ID" value="OAV22659.1"/>
    <property type="molecule type" value="Genomic_DNA"/>
</dbReference>
<sequence>MPINTNQTTDLNRFQNRPKSSAKIAFELSDALYKMDDLVLPIKTKADLERTIGLRQYQSEVFEHWGFSETHKFDNKMIINLYGEPGTGKTMSAHAIAHALGKKLILINYGDIESKYVGETPKNIQAAFEFAKENDAILFFDEADAILSRRVTNMTSATDTSVNQTRSVMLTLLNDYNDTVIFATNFISNYDPAFMRRILIHIEYTLPDEETRTYLFNKYIPNKLPHSIDLPTIVKLSEGLSGSDISNAILLAAFSAKTEGCDLVTHENLQNKIEAIQRSKSENSRKETKFQTRVVSEEYVKSQLNDGETI</sequence>
<organism evidence="5 7">
    <name type="scientific">Moraxella catarrhalis</name>
    <name type="common">Branhamella catarrhalis</name>
    <dbReference type="NCBI Taxonomy" id="480"/>
    <lineage>
        <taxon>Bacteria</taxon>
        <taxon>Pseudomonadati</taxon>
        <taxon>Pseudomonadota</taxon>
        <taxon>Gammaproteobacteria</taxon>
        <taxon>Moraxellales</taxon>
        <taxon>Moraxellaceae</taxon>
        <taxon>Moraxella</taxon>
    </lineage>
</organism>
<dbReference type="InterPro" id="IPR003593">
    <property type="entry name" value="AAA+_ATPase"/>
</dbReference>
<keyword evidence="3" id="KW-0067">ATP-binding</keyword>
<dbReference type="Gene3D" id="3.40.50.300">
    <property type="entry name" value="P-loop containing nucleotide triphosphate hydrolases"/>
    <property type="match status" value="1"/>
</dbReference>
<dbReference type="SUPFAM" id="SSF52540">
    <property type="entry name" value="P-loop containing nucleoside triphosphate hydrolases"/>
    <property type="match status" value="1"/>
</dbReference>
<dbReference type="GO" id="GO:0016887">
    <property type="term" value="F:ATP hydrolysis activity"/>
    <property type="evidence" value="ECO:0007669"/>
    <property type="project" value="InterPro"/>
</dbReference>
<keyword evidence="2" id="KW-0547">Nucleotide-binding</keyword>
<dbReference type="InterPro" id="IPR050221">
    <property type="entry name" value="26S_Proteasome_ATPase"/>
</dbReference>
<feature type="domain" description="AAA+ ATPase" evidence="4">
    <location>
        <begin position="75"/>
        <end position="208"/>
    </location>
</feature>
<comment type="similarity">
    <text evidence="1">Belongs to the AAA ATPase family.</text>
</comment>
<dbReference type="SMART" id="SM00382">
    <property type="entry name" value="AAA"/>
    <property type="match status" value="1"/>
</dbReference>
<dbReference type="InterPro" id="IPR027417">
    <property type="entry name" value="P-loop_NTPase"/>
</dbReference>
<accession>A0A198WN55</accession>
<dbReference type="RefSeq" id="WP_003656272.1">
    <property type="nucleotide sequence ID" value="NZ_CP008804.1"/>
</dbReference>
<dbReference type="GO" id="GO:0005524">
    <property type="term" value="F:ATP binding"/>
    <property type="evidence" value="ECO:0007669"/>
    <property type="project" value="UniProtKB-KW"/>
</dbReference>
<dbReference type="PANTHER" id="PTHR23073">
    <property type="entry name" value="26S PROTEASOME REGULATORY SUBUNIT"/>
    <property type="match status" value="1"/>
</dbReference>
<dbReference type="EMBL" id="RYER01000018">
    <property type="protein sequence ID" value="RUO15970.1"/>
    <property type="molecule type" value="Genomic_DNA"/>
</dbReference>
<evidence type="ECO:0000313" key="6">
    <source>
        <dbReference type="EMBL" id="RUO15970.1"/>
    </source>
</evidence>
<evidence type="ECO:0000256" key="1">
    <source>
        <dbReference type="ARBA" id="ARBA00006914"/>
    </source>
</evidence>
<dbReference type="Pfam" id="PF00004">
    <property type="entry name" value="AAA"/>
    <property type="match status" value="1"/>
</dbReference>
<dbReference type="CDD" id="cd19481">
    <property type="entry name" value="RecA-like_protease"/>
    <property type="match status" value="1"/>
</dbReference>
<dbReference type="Gene3D" id="1.10.8.60">
    <property type="match status" value="1"/>
</dbReference>
<dbReference type="KEGG" id="mcs:DR90_1659"/>